<evidence type="ECO:0000313" key="5">
    <source>
        <dbReference type="Proteomes" id="UP000198319"/>
    </source>
</evidence>
<dbReference type="GO" id="GO:0005737">
    <property type="term" value="C:cytoplasm"/>
    <property type="evidence" value="ECO:0007669"/>
    <property type="project" value="InterPro"/>
</dbReference>
<protein>
    <recommendedName>
        <fullName evidence="1">Toxin SymE-like domain-containing protein</fullName>
    </recommendedName>
</protein>
<name>A0A1S1J3I6_9FLAO</name>
<evidence type="ECO:0000313" key="2">
    <source>
        <dbReference type="EMBL" id="OHT44039.1"/>
    </source>
</evidence>
<dbReference type="EMBL" id="MIKE01000025">
    <property type="protein sequence ID" value="OHT44039.1"/>
    <property type="molecule type" value="Genomic_DNA"/>
</dbReference>
<dbReference type="GO" id="GO:0016070">
    <property type="term" value="P:RNA metabolic process"/>
    <property type="evidence" value="ECO:0007669"/>
    <property type="project" value="InterPro"/>
</dbReference>
<feature type="domain" description="Toxin SymE-like" evidence="1">
    <location>
        <begin position="40"/>
        <end position="83"/>
    </location>
</feature>
<dbReference type="Pfam" id="PF08845">
    <property type="entry name" value="SymE_toxin"/>
    <property type="match status" value="1"/>
</dbReference>
<comment type="caution">
    <text evidence="2">The sequence shown here is derived from an EMBL/GenBank/DDBJ whole genome shotgun (WGS) entry which is preliminary data.</text>
</comment>
<proteinExistence type="predicted"/>
<sequence>MHYTEKTNRVAVNTAIKKPPDVLSVRRIKIQPFYRRSRSRCMYKPPAKVVPYIHLCGNWLQEAGFKPCEGVTVTVMKGTLIIKRGKR</sequence>
<accession>A0A1S1J3I6</accession>
<evidence type="ECO:0000313" key="3">
    <source>
        <dbReference type="EMBL" id="OXB20321.1"/>
    </source>
</evidence>
<keyword evidence="5" id="KW-1185">Reference proteome</keyword>
<reference evidence="2" key="2">
    <citation type="submission" date="2016-09" db="EMBL/GenBank/DDBJ databases">
        <authorList>
            <person name="Capua I."/>
            <person name="De Benedictis P."/>
            <person name="Joannis T."/>
            <person name="Lombin L.H."/>
            <person name="Cattoli G."/>
        </authorList>
    </citation>
    <scope>NUCLEOTIDE SEQUENCE [LARGE SCALE GENOMIC DNA]</scope>
    <source>
        <strain evidence="2">MSU</strain>
    </source>
</reference>
<dbReference type="EMBL" id="MUHG01000015">
    <property type="protein sequence ID" value="OXB20321.1"/>
    <property type="molecule type" value="Genomic_DNA"/>
</dbReference>
<dbReference type="Proteomes" id="UP000180252">
    <property type="component" value="Unassembled WGS sequence"/>
</dbReference>
<reference evidence="3 5" key="3">
    <citation type="submission" date="2016-11" db="EMBL/GenBank/DDBJ databases">
        <title>Whole genomes of Flavobacteriaceae.</title>
        <authorList>
            <person name="Stine C."/>
            <person name="Li C."/>
            <person name="Tadesse D."/>
        </authorList>
    </citation>
    <scope>NUCLEOTIDE SEQUENCE [LARGE SCALE GENOMIC DNA]</scope>
    <source>
        <strain evidence="3 5">ATCC BAA-2541</strain>
    </source>
</reference>
<dbReference type="AlphaFoldDB" id="A0A1S1J3I6"/>
<dbReference type="Proteomes" id="UP000198319">
    <property type="component" value="Unassembled WGS sequence"/>
</dbReference>
<dbReference type="RefSeq" id="WP_070907998.1">
    <property type="nucleotide sequence ID" value="NZ_MIKE01000025.1"/>
</dbReference>
<dbReference type="OrthoDB" id="9803936at2"/>
<organism evidence="2 4">
    <name type="scientific">Flavobacterium tructae</name>
    <dbReference type="NCBI Taxonomy" id="1114873"/>
    <lineage>
        <taxon>Bacteria</taxon>
        <taxon>Pseudomonadati</taxon>
        <taxon>Bacteroidota</taxon>
        <taxon>Flavobacteriia</taxon>
        <taxon>Flavobacteriales</taxon>
        <taxon>Flavobacteriaceae</taxon>
        <taxon>Flavobacterium</taxon>
    </lineage>
</organism>
<dbReference type="InterPro" id="IPR014944">
    <property type="entry name" value="Toxin_SymE-like"/>
</dbReference>
<reference evidence="4" key="1">
    <citation type="submission" date="2016-09" db="EMBL/GenBank/DDBJ databases">
        <authorList>
            <person name="Chen S."/>
            <person name="Walker E."/>
        </authorList>
    </citation>
    <scope>NUCLEOTIDE SEQUENCE [LARGE SCALE GENOMIC DNA]</scope>
    <source>
        <strain evidence="4">MSU</strain>
    </source>
</reference>
<evidence type="ECO:0000259" key="1">
    <source>
        <dbReference type="Pfam" id="PF08845"/>
    </source>
</evidence>
<gene>
    <name evidence="3" type="ORF">B0A71_08020</name>
    <name evidence="2" type="ORF">BHE19_13975</name>
</gene>
<dbReference type="GO" id="GO:0003723">
    <property type="term" value="F:RNA binding"/>
    <property type="evidence" value="ECO:0007669"/>
    <property type="project" value="InterPro"/>
</dbReference>
<evidence type="ECO:0000313" key="4">
    <source>
        <dbReference type="Proteomes" id="UP000180252"/>
    </source>
</evidence>
<dbReference type="GO" id="GO:0016788">
    <property type="term" value="F:hydrolase activity, acting on ester bonds"/>
    <property type="evidence" value="ECO:0007669"/>
    <property type="project" value="InterPro"/>
</dbReference>